<dbReference type="GO" id="GO:0032993">
    <property type="term" value="C:protein-DNA complex"/>
    <property type="evidence" value="ECO:0007669"/>
    <property type="project" value="TreeGrafter"/>
</dbReference>
<dbReference type="GO" id="GO:0032131">
    <property type="term" value="F:alkylated DNA binding"/>
    <property type="evidence" value="ECO:0007669"/>
    <property type="project" value="TreeGrafter"/>
</dbReference>
<dbReference type="Proteomes" id="UP000256253">
    <property type="component" value="Unassembled WGS sequence"/>
</dbReference>
<dbReference type="CDD" id="cd00056">
    <property type="entry name" value="ENDO3c"/>
    <property type="match status" value="1"/>
</dbReference>
<dbReference type="PANTHER" id="PTHR43003">
    <property type="entry name" value="DNA-3-METHYLADENINE GLYCOSYLASE"/>
    <property type="match status" value="1"/>
</dbReference>
<comment type="catalytic activity">
    <reaction evidence="1">
        <text>Hydrolysis of alkylated DNA, releasing 3-methyladenine, 3-methylguanine, 7-methylguanine and 7-methyladenine.</text>
        <dbReference type="EC" id="3.2.2.21"/>
    </reaction>
</comment>
<dbReference type="AlphaFoldDB" id="A0A3D9UNX4"/>
<dbReference type="OrthoDB" id="9811249at2"/>
<keyword evidence="9" id="KW-1185">Reference proteome</keyword>
<dbReference type="InterPro" id="IPR010316">
    <property type="entry name" value="AlkA_N"/>
</dbReference>
<dbReference type="PANTHER" id="PTHR43003:SF13">
    <property type="entry name" value="DNA-3-METHYLADENINE GLYCOSYLASE 2"/>
    <property type="match status" value="1"/>
</dbReference>
<dbReference type="Gene3D" id="3.30.310.20">
    <property type="entry name" value="DNA-3-methyladenine glycosylase AlkA, N-terminal domain"/>
    <property type="match status" value="1"/>
</dbReference>
<evidence type="ECO:0000259" key="6">
    <source>
        <dbReference type="SMART" id="SM00478"/>
    </source>
</evidence>
<dbReference type="InterPro" id="IPR023170">
    <property type="entry name" value="HhH_base_excis_C"/>
</dbReference>
<evidence type="ECO:0000259" key="7">
    <source>
        <dbReference type="SMART" id="SM01009"/>
    </source>
</evidence>
<feature type="domain" description="DNA-3-methyladenine glycosylase AlkA N-terminal" evidence="7">
    <location>
        <begin position="22"/>
        <end position="141"/>
    </location>
</feature>
<evidence type="ECO:0000256" key="5">
    <source>
        <dbReference type="SAM" id="MobiDB-lite"/>
    </source>
</evidence>
<dbReference type="GO" id="GO:0006307">
    <property type="term" value="P:DNA alkylation repair"/>
    <property type="evidence" value="ECO:0007669"/>
    <property type="project" value="TreeGrafter"/>
</dbReference>
<comment type="caution">
    <text evidence="8">The sequence shown here is derived from an EMBL/GenBank/DDBJ whole genome shotgun (WGS) entry which is preliminary data.</text>
</comment>
<dbReference type="SUPFAM" id="SSF48150">
    <property type="entry name" value="DNA-glycosylase"/>
    <property type="match status" value="1"/>
</dbReference>
<dbReference type="EMBL" id="QTUA01000001">
    <property type="protein sequence ID" value="REF31039.1"/>
    <property type="molecule type" value="Genomic_DNA"/>
</dbReference>
<keyword evidence="3" id="KW-0227">DNA damage</keyword>
<dbReference type="SMART" id="SM01009">
    <property type="entry name" value="AlkA_N"/>
    <property type="match status" value="1"/>
</dbReference>
<gene>
    <name evidence="8" type="ORF">DFJ65_2080</name>
</gene>
<reference evidence="8 9" key="1">
    <citation type="submission" date="2018-08" db="EMBL/GenBank/DDBJ databases">
        <title>Sequencing the genomes of 1000 actinobacteria strains.</title>
        <authorList>
            <person name="Klenk H.-P."/>
        </authorList>
    </citation>
    <scope>NUCLEOTIDE SEQUENCE [LARGE SCALE GENOMIC DNA]</scope>
    <source>
        <strain evidence="8 9">DSM 22967</strain>
    </source>
</reference>
<dbReference type="Pfam" id="PF06029">
    <property type="entry name" value="AlkA_N"/>
    <property type="match status" value="1"/>
</dbReference>
<evidence type="ECO:0000256" key="1">
    <source>
        <dbReference type="ARBA" id="ARBA00000086"/>
    </source>
</evidence>
<dbReference type="InterPro" id="IPR037046">
    <property type="entry name" value="AlkA_N_sf"/>
</dbReference>
<dbReference type="InterPro" id="IPR003265">
    <property type="entry name" value="HhH-GPD_domain"/>
</dbReference>
<organism evidence="8 9">
    <name type="scientific">Calidifontibacter indicus</name>
    <dbReference type="NCBI Taxonomy" id="419650"/>
    <lineage>
        <taxon>Bacteria</taxon>
        <taxon>Bacillati</taxon>
        <taxon>Actinomycetota</taxon>
        <taxon>Actinomycetes</taxon>
        <taxon>Micrococcales</taxon>
        <taxon>Dermacoccaceae</taxon>
        <taxon>Calidifontibacter</taxon>
    </lineage>
</organism>
<dbReference type="GO" id="GO:0006285">
    <property type="term" value="P:base-excision repair, AP site formation"/>
    <property type="evidence" value="ECO:0007669"/>
    <property type="project" value="TreeGrafter"/>
</dbReference>
<dbReference type="GO" id="GO:0008725">
    <property type="term" value="F:DNA-3-methyladenine glycosylase activity"/>
    <property type="evidence" value="ECO:0007669"/>
    <property type="project" value="TreeGrafter"/>
</dbReference>
<evidence type="ECO:0000256" key="3">
    <source>
        <dbReference type="ARBA" id="ARBA00022763"/>
    </source>
</evidence>
<dbReference type="Gene3D" id="1.10.1670.10">
    <property type="entry name" value="Helix-hairpin-Helix base-excision DNA repair enzymes (C-terminal)"/>
    <property type="match status" value="1"/>
</dbReference>
<evidence type="ECO:0000256" key="2">
    <source>
        <dbReference type="ARBA" id="ARBA00012000"/>
    </source>
</evidence>
<evidence type="ECO:0000313" key="9">
    <source>
        <dbReference type="Proteomes" id="UP000256253"/>
    </source>
</evidence>
<dbReference type="EC" id="3.2.2.21" evidence="2"/>
<evidence type="ECO:0000256" key="4">
    <source>
        <dbReference type="ARBA" id="ARBA00023204"/>
    </source>
</evidence>
<keyword evidence="4" id="KW-0234">DNA repair</keyword>
<proteinExistence type="predicted"/>
<dbReference type="InterPro" id="IPR011257">
    <property type="entry name" value="DNA_glycosylase"/>
</dbReference>
<evidence type="ECO:0000313" key="8">
    <source>
        <dbReference type="EMBL" id="REF31039.1"/>
    </source>
</evidence>
<protein>
    <recommendedName>
        <fullName evidence="2">DNA-3-methyladenine glycosylase II</fullName>
        <ecNumber evidence="2">3.2.2.21</ecNumber>
    </recommendedName>
</protein>
<feature type="region of interest" description="Disordered" evidence="5">
    <location>
        <begin position="1"/>
        <end position="21"/>
    </location>
</feature>
<feature type="domain" description="HhH-GPD" evidence="6">
    <location>
        <begin position="151"/>
        <end position="307"/>
    </location>
</feature>
<sequence>MAPNVPAAPDTGENARVTTRSDLRLPVRPPFAATALAAALRAHAVPALETQVDGVHRRVVAAPGGPALVEVDLHLDDDASEVPVTLHLSDPADAPQLVAIVRRWLDLDADPVQIDRALSLDPRLAALVAARPGLRVAGAVDRSECALFTVLGQQVTLRGARTLQARFVEAYGSPVAAELPGGPWTLAPTPHTVASVDVDELRATIGLTGARARTVHVLAQALADGLRLDPQDPVGTRAALLALPGIGPWTADYLALRALGDRDAFTPGDAVLRRALDGVTPAEAHRASQAWRPWRAYALTHLWTAEAYAR</sequence>
<name>A0A3D9UNX4_9MICO</name>
<dbReference type="Gene3D" id="1.10.340.30">
    <property type="entry name" value="Hypothetical protein, domain 2"/>
    <property type="match status" value="1"/>
</dbReference>
<accession>A0A3D9UNX4</accession>
<dbReference type="GO" id="GO:0043916">
    <property type="term" value="F:DNA-7-methylguanine glycosylase activity"/>
    <property type="evidence" value="ECO:0007669"/>
    <property type="project" value="TreeGrafter"/>
</dbReference>
<dbReference type="InterPro" id="IPR051912">
    <property type="entry name" value="Alkylbase_DNA_Glycosylase/TA"/>
</dbReference>
<dbReference type="Pfam" id="PF00730">
    <property type="entry name" value="HhH-GPD"/>
    <property type="match status" value="1"/>
</dbReference>
<dbReference type="SMART" id="SM00478">
    <property type="entry name" value="ENDO3c"/>
    <property type="match status" value="1"/>
</dbReference>
<dbReference type="SUPFAM" id="SSF55945">
    <property type="entry name" value="TATA-box binding protein-like"/>
    <property type="match status" value="1"/>
</dbReference>
<dbReference type="GO" id="GO:0005737">
    <property type="term" value="C:cytoplasm"/>
    <property type="evidence" value="ECO:0007669"/>
    <property type="project" value="TreeGrafter"/>
</dbReference>